<keyword evidence="1" id="KW-1133">Transmembrane helix</keyword>
<gene>
    <name evidence="3" type="ORF">ATL39_2670</name>
</gene>
<feature type="transmembrane region" description="Helical" evidence="1">
    <location>
        <begin position="12"/>
        <end position="30"/>
    </location>
</feature>
<keyword evidence="4" id="KW-1185">Reference proteome</keyword>
<dbReference type="PANTHER" id="PTHR34351:SF2">
    <property type="entry name" value="DUF58 DOMAIN-CONTAINING PROTEIN"/>
    <property type="match status" value="1"/>
</dbReference>
<reference evidence="3 4" key="1">
    <citation type="submission" date="2018-09" db="EMBL/GenBank/DDBJ databases">
        <title>Genomic Encyclopedia of Archaeal and Bacterial Type Strains, Phase II (KMG-II): from individual species to whole genera.</title>
        <authorList>
            <person name="Goeker M."/>
        </authorList>
    </citation>
    <scope>NUCLEOTIDE SEQUENCE [LARGE SCALE GENOMIC DNA]</scope>
    <source>
        <strain evidence="3 4">DSM 17008</strain>
    </source>
</reference>
<evidence type="ECO:0000259" key="2">
    <source>
        <dbReference type="Pfam" id="PF01882"/>
    </source>
</evidence>
<sequence>MTNAWYGVIKYAKLLFVLVLAGALYAYAMFQGGFVSWFLFYSILTVILFNLLFVLFPLRWIDIERTCSKNILAHGEQITVRLTMTKRFAFPLVFISIWDHVPYGLEGTGRPSGTIYFFSMAKTVTYEYDVKGVRRGEYRFKQIHLQAGDLFGFFTKDYESPVKSTLLVLPKIQPLFGWQPSSDEQSDDVAISRRTSEEAYSIAGARDYVPGDRMTSIDWKATARGGKLVTKEFESQKGEGYLLIVENLMQQKDEETFEAVIECAAALADENRSRGISLGLAFSSEQNAVMEEAGGISHFKAMYERLAVARIESNKKGAAPFFKKVPASNSLLFVTSSLSSERIEELQSYLWYGREVTICLVETNMSDTGGNRDMLLNLRKQGMRIFTARTQADGIKLI</sequence>
<comment type="caution">
    <text evidence="3">The sequence shown here is derived from an EMBL/GenBank/DDBJ whole genome shotgun (WGS) entry which is preliminary data.</text>
</comment>
<dbReference type="InterPro" id="IPR002881">
    <property type="entry name" value="DUF58"/>
</dbReference>
<feature type="domain" description="DUF58" evidence="2">
    <location>
        <begin position="205"/>
        <end position="338"/>
    </location>
</feature>
<evidence type="ECO:0000256" key="1">
    <source>
        <dbReference type="SAM" id="Phobius"/>
    </source>
</evidence>
<keyword evidence="1" id="KW-0472">Membrane</keyword>
<dbReference type="Pfam" id="PF01882">
    <property type="entry name" value="DUF58"/>
    <property type="match status" value="1"/>
</dbReference>
<evidence type="ECO:0000313" key="4">
    <source>
        <dbReference type="Proteomes" id="UP000285120"/>
    </source>
</evidence>
<dbReference type="Proteomes" id="UP000285120">
    <property type="component" value="Unassembled WGS sequence"/>
</dbReference>
<protein>
    <submittedName>
        <fullName evidence="3">Uncharacterized protein (DUF58 family)</fullName>
    </submittedName>
</protein>
<dbReference type="PANTHER" id="PTHR34351">
    <property type="entry name" value="SLR1927 PROTEIN-RELATED"/>
    <property type="match status" value="1"/>
</dbReference>
<feature type="transmembrane region" description="Helical" evidence="1">
    <location>
        <begin position="36"/>
        <end position="56"/>
    </location>
</feature>
<proteinExistence type="predicted"/>
<accession>A0A419V003</accession>
<dbReference type="OrthoDB" id="140416at2"/>
<keyword evidence="1" id="KW-0812">Transmembrane</keyword>
<name>A0A419V003_9BACL</name>
<dbReference type="EMBL" id="RAPK01000010">
    <property type="protein sequence ID" value="RKD71274.1"/>
    <property type="molecule type" value="Genomic_DNA"/>
</dbReference>
<organism evidence="3 4">
    <name type="scientific">Sinobaca qinghaiensis</name>
    <dbReference type="NCBI Taxonomy" id="342944"/>
    <lineage>
        <taxon>Bacteria</taxon>
        <taxon>Bacillati</taxon>
        <taxon>Bacillota</taxon>
        <taxon>Bacilli</taxon>
        <taxon>Bacillales</taxon>
        <taxon>Sporolactobacillaceae</taxon>
        <taxon>Sinobaca</taxon>
    </lineage>
</organism>
<dbReference type="RefSeq" id="WP_120193819.1">
    <property type="nucleotide sequence ID" value="NZ_RAPK01000010.1"/>
</dbReference>
<dbReference type="AlphaFoldDB" id="A0A419V003"/>
<evidence type="ECO:0000313" key="3">
    <source>
        <dbReference type="EMBL" id="RKD71274.1"/>
    </source>
</evidence>